<proteinExistence type="predicted"/>
<dbReference type="GO" id="GO:0005524">
    <property type="term" value="F:ATP binding"/>
    <property type="evidence" value="ECO:0007669"/>
    <property type="project" value="InterPro"/>
</dbReference>
<comment type="caution">
    <text evidence="1">The sequence shown here is derived from an EMBL/GenBank/DDBJ whole genome shotgun (WGS) entry which is preliminary data.</text>
</comment>
<dbReference type="Gene3D" id="1.20.1050.90">
    <property type="entry name" value="RecF/RecN/SMC, N-terminal domain"/>
    <property type="match status" value="1"/>
</dbReference>
<dbReference type="PROSITE" id="PS00618">
    <property type="entry name" value="RECF_2"/>
    <property type="match status" value="1"/>
</dbReference>
<evidence type="ECO:0000313" key="1">
    <source>
        <dbReference type="EMBL" id="MPN53996.1"/>
    </source>
</evidence>
<organism evidence="1">
    <name type="scientific">bioreactor metagenome</name>
    <dbReference type="NCBI Taxonomy" id="1076179"/>
    <lineage>
        <taxon>unclassified sequences</taxon>
        <taxon>metagenomes</taxon>
        <taxon>ecological metagenomes</taxon>
    </lineage>
</organism>
<name>A0A645ISA2_9ZZZZ</name>
<reference evidence="1" key="1">
    <citation type="submission" date="2019-08" db="EMBL/GenBank/DDBJ databases">
        <authorList>
            <person name="Kucharzyk K."/>
            <person name="Murdoch R.W."/>
            <person name="Higgins S."/>
            <person name="Loffler F."/>
        </authorList>
    </citation>
    <scope>NUCLEOTIDE SEQUENCE</scope>
</reference>
<dbReference type="InterPro" id="IPR018078">
    <property type="entry name" value="DNA-binding_RecF_CS"/>
</dbReference>
<dbReference type="AlphaFoldDB" id="A0A645ISA2"/>
<dbReference type="EMBL" id="VSSQ01121760">
    <property type="protein sequence ID" value="MPN53996.1"/>
    <property type="molecule type" value="Genomic_DNA"/>
</dbReference>
<dbReference type="GO" id="GO:0003697">
    <property type="term" value="F:single-stranded DNA binding"/>
    <property type="evidence" value="ECO:0007669"/>
    <property type="project" value="InterPro"/>
</dbReference>
<accession>A0A645ISA2</accession>
<sequence>MLTIKFASLEIIKEQSGKYPVLLLDDVLSELDLTRQKYILNSIKKVQTIITGTGIFDINNYLKDDIKIYKVNNGTVILDT</sequence>
<gene>
    <name evidence="1" type="primary">recF_67</name>
    <name evidence="1" type="ORF">SDC9_201665</name>
</gene>
<dbReference type="InterPro" id="IPR042174">
    <property type="entry name" value="RecF_2"/>
</dbReference>
<dbReference type="Gene3D" id="3.40.50.300">
    <property type="entry name" value="P-loop containing nucleotide triphosphate hydrolases"/>
    <property type="match status" value="1"/>
</dbReference>
<dbReference type="InterPro" id="IPR027417">
    <property type="entry name" value="P-loop_NTPase"/>
</dbReference>
<protein>
    <submittedName>
        <fullName evidence="1">DNA replication and repair protein RecF</fullName>
    </submittedName>
</protein>
<dbReference type="GO" id="GO:0006281">
    <property type="term" value="P:DNA repair"/>
    <property type="evidence" value="ECO:0007669"/>
    <property type="project" value="InterPro"/>
</dbReference>